<dbReference type="EMBL" id="RJTH01000020">
    <property type="protein sequence ID" value="RUM19315.1"/>
    <property type="molecule type" value="Genomic_DNA"/>
</dbReference>
<proteinExistence type="predicted"/>
<evidence type="ECO:0000313" key="3">
    <source>
        <dbReference type="Proteomes" id="UP000278823"/>
    </source>
</evidence>
<evidence type="ECO:0000256" key="1">
    <source>
        <dbReference type="SAM" id="MobiDB-lite"/>
    </source>
</evidence>
<name>A0A3S0QQM7_9HYPH</name>
<reference evidence="3" key="1">
    <citation type="submission" date="2018-11" db="EMBL/GenBank/DDBJ databases">
        <title>Rhizobium chutanense sp. nov., isolated from root nodules of Phaseolus vulgaris in China.</title>
        <authorList>
            <person name="Huo Y."/>
        </authorList>
    </citation>
    <scope>NUCLEOTIDE SEQUENCE [LARGE SCALE GENOMIC DNA]</scope>
    <source>
        <strain evidence="3">CCBAU 65647</strain>
    </source>
</reference>
<feature type="compositionally biased region" description="Basic and acidic residues" evidence="1">
    <location>
        <begin position="9"/>
        <end position="21"/>
    </location>
</feature>
<sequence>MLGTSPSMTKERVGRPFHSESADPVCADITRFGPAVGMQRSLAAGMDTNAGLARMEANEA</sequence>
<comment type="caution">
    <text evidence="2">The sequence shown here is derived from an EMBL/GenBank/DDBJ whole genome shotgun (WGS) entry which is preliminary data.</text>
</comment>
<keyword evidence="3" id="KW-1185">Reference proteome</keyword>
<protein>
    <submittedName>
        <fullName evidence="2">Uncharacterized protein</fullName>
    </submittedName>
</protein>
<feature type="region of interest" description="Disordered" evidence="1">
    <location>
        <begin position="1"/>
        <end position="23"/>
    </location>
</feature>
<dbReference type="AlphaFoldDB" id="A0A3S0QQM7"/>
<organism evidence="2 3">
    <name type="scientific">Rhizobium vallis</name>
    <dbReference type="NCBI Taxonomy" id="634290"/>
    <lineage>
        <taxon>Bacteria</taxon>
        <taxon>Pseudomonadati</taxon>
        <taxon>Pseudomonadota</taxon>
        <taxon>Alphaproteobacteria</taxon>
        <taxon>Hyphomicrobiales</taxon>
        <taxon>Rhizobiaceae</taxon>
        <taxon>Rhizobium/Agrobacterium group</taxon>
        <taxon>Rhizobium</taxon>
    </lineage>
</organism>
<evidence type="ECO:0000313" key="2">
    <source>
        <dbReference type="EMBL" id="RUM19315.1"/>
    </source>
</evidence>
<accession>A0A3S0QQM7</accession>
<dbReference type="Proteomes" id="UP000278823">
    <property type="component" value="Unassembled WGS sequence"/>
</dbReference>
<gene>
    <name evidence="2" type="ORF">EFQ99_31625</name>
</gene>